<keyword evidence="2 6" id="KW-0132">Cell division</keyword>
<evidence type="ECO:0000256" key="6">
    <source>
        <dbReference type="HAMAP-Rule" id="MF_00267"/>
    </source>
</evidence>
<dbReference type="InterPro" id="IPR036145">
    <property type="entry name" value="MinC_C_sf"/>
</dbReference>
<keyword evidence="3 6" id="KW-0717">Septation</keyword>
<comment type="subunit">
    <text evidence="5 6">Interacts with MinD and FtsZ.</text>
</comment>
<comment type="similarity">
    <text evidence="1 6">Belongs to the MinC family.</text>
</comment>
<keyword evidence="10" id="KW-1185">Reference proteome</keyword>
<comment type="caution">
    <text evidence="9">The sequence shown here is derived from an EMBL/GenBank/DDBJ whole genome shotgun (WGS) entry which is preliminary data.</text>
</comment>
<dbReference type="Gene3D" id="2.160.20.70">
    <property type="match status" value="1"/>
</dbReference>
<proteinExistence type="inferred from homology"/>
<reference evidence="9 10" key="1">
    <citation type="submission" date="2022-11" db="EMBL/GenBank/DDBJ databases">
        <title>Study of microbial diversity in lake waters.</title>
        <authorList>
            <person name="Zhang J."/>
        </authorList>
    </citation>
    <scope>NUCLEOTIDE SEQUENCE [LARGE SCALE GENOMIC DNA]</scope>
    <source>
        <strain evidence="9 10">DT12</strain>
    </source>
</reference>
<dbReference type="Pfam" id="PF03775">
    <property type="entry name" value="MinC_C"/>
    <property type="match status" value="1"/>
</dbReference>
<dbReference type="Pfam" id="PF22642">
    <property type="entry name" value="MinC_N_1"/>
    <property type="match status" value="1"/>
</dbReference>
<evidence type="ECO:0000313" key="10">
    <source>
        <dbReference type="Proteomes" id="UP001208017"/>
    </source>
</evidence>
<comment type="function">
    <text evidence="6">Cell division inhibitor that blocks the formation of polar Z ring septums. Rapidly oscillates between the poles of the cell to destabilize FtsZ filaments that have formed before they mature into polar Z rings. Prevents FtsZ polymerization.</text>
</comment>
<name>A0ABT3X3E0_9BACL</name>
<dbReference type="InterPro" id="IPR016098">
    <property type="entry name" value="CAP/MinC_C"/>
</dbReference>
<dbReference type="InterPro" id="IPR005526">
    <property type="entry name" value="Septum_form_inhib_MinC_C"/>
</dbReference>
<evidence type="ECO:0000256" key="5">
    <source>
        <dbReference type="ARBA" id="ARBA00046874"/>
    </source>
</evidence>
<dbReference type="Gene3D" id="3.30.160.540">
    <property type="match status" value="1"/>
</dbReference>
<organism evidence="9 10">
    <name type="scientific">Tumebacillus lacus</name>
    <dbReference type="NCBI Taxonomy" id="2995335"/>
    <lineage>
        <taxon>Bacteria</taxon>
        <taxon>Bacillati</taxon>
        <taxon>Bacillota</taxon>
        <taxon>Bacilli</taxon>
        <taxon>Bacillales</taxon>
        <taxon>Alicyclobacillaceae</taxon>
        <taxon>Tumebacillus</taxon>
    </lineage>
</organism>
<dbReference type="RefSeq" id="WP_267152659.1">
    <property type="nucleotide sequence ID" value="NZ_JAPMLT010000010.1"/>
</dbReference>
<dbReference type="EMBL" id="JAPMLT010000010">
    <property type="protein sequence ID" value="MCX7571411.1"/>
    <property type="molecule type" value="Genomic_DNA"/>
</dbReference>
<evidence type="ECO:0000256" key="2">
    <source>
        <dbReference type="ARBA" id="ARBA00022618"/>
    </source>
</evidence>
<feature type="domain" description="Septum formation inhibitor MinC C-terminal" evidence="7">
    <location>
        <begin position="110"/>
        <end position="210"/>
    </location>
</feature>
<dbReference type="InterPro" id="IPR055219">
    <property type="entry name" value="MinC_N_1"/>
</dbReference>
<dbReference type="PANTHER" id="PTHR34108:SF1">
    <property type="entry name" value="SEPTUM SITE-DETERMINING PROTEIN MINC"/>
    <property type="match status" value="1"/>
</dbReference>
<dbReference type="HAMAP" id="MF_00267">
    <property type="entry name" value="MinC"/>
    <property type="match status" value="1"/>
</dbReference>
<accession>A0ABT3X3E0</accession>
<evidence type="ECO:0000256" key="1">
    <source>
        <dbReference type="ARBA" id="ARBA00006291"/>
    </source>
</evidence>
<evidence type="ECO:0000256" key="4">
    <source>
        <dbReference type="ARBA" id="ARBA00023306"/>
    </source>
</evidence>
<dbReference type="SUPFAM" id="SSF63848">
    <property type="entry name" value="Cell-division inhibitor MinC, C-terminal domain"/>
    <property type="match status" value="1"/>
</dbReference>
<evidence type="ECO:0000313" key="9">
    <source>
        <dbReference type="EMBL" id="MCX7571411.1"/>
    </source>
</evidence>
<feature type="domain" description="Septum site-determining protein MinC N-terminal" evidence="8">
    <location>
        <begin position="16"/>
        <end position="93"/>
    </location>
</feature>
<gene>
    <name evidence="6" type="primary">minC</name>
    <name evidence="9" type="ORF">OS242_15785</name>
</gene>
<keyword evidence="4 6" id="KW-0131">Cell cycle</keyword>
<dbReference type="PANTHER" id="PTHR34108">
    <property type="entry name" value="SEPTUM SITE-DETERMINING PROTEIN MINC"/>
    <property type="match status" value="1"/>
</dbReference>
<sequence length="228" mass="25202">MAHQTGCEPLRTRTPVTIKGIRDGLVFILNDQCSFEEILTDLDEKMNGSHQRLLLGPLVRVTLQTGSRKFSDLEEAQIREKLSGHGNLIIQEFQSSSVVPVKQEPVPFIHHGTVRSGQVIEHDGDVVVVGDINPGAQVLATGDIYVMGTLRGMAHAGCKGDENAVIAAVFFRPTQLRIHDVISRSPDTGDRDLGETEMEFAYLRDKQMAVDKISHLYSIRARDFRGGN</sequence>
<dbReference type="InterPro" id="IPR013033">
    <property type="entry name" value="MinC"/>
</dbReference>
<evidence type="ECO:0000259" key="8">
    <source>
        <dbReference type="Pfam" id="PF22642"/>
    </source>
</evidence>
<evidence type="ECO:0000259" key="7">
    <source>
        <dbReference type="Pfam" id="PF03775"/>
    </source>
</evidence>
<protein>
    <recommendedName>
        <fullName evidence="6">Probable septum site-determining protein MinC</fullName>
    </recommendedName>
</protein>
<dbReference type="Proteomes" id="UP001208017">
    <property type="component" value="Unassembled WGS sequence"/>
</dbReference>
<evidence type="ECO:0000256" key="3">
    <source>
        <dbReference type="ARBA" id="ARBA00023210"/>
    </source>
</evidence>